<feature type="compositionally biased region" description="Basic residues" evidence="1">
    <location>
        <begin position="100"/>
        <end position="110"/>
    </location>
</feature>
<dbReference type="AlphaFoldDB" id="A0AAN7QVX4"/>
<gene>
    <name evidence="2" type="ORF">SAY86_006344</name>
</gene>
<feature type="region of interest" description="Disordered" evidence="1">
    <location>
        <begin position="99"/>
        <end position="120"/>
    </location>
</feature>
<dbReference type="EMBL" id="JAXQNO010000017">
    <property type="protein sequence ID" value="KAK4778816.1"/>
    <property type="molecule type" value="Genomic_DNA"/>
</dbReference>
<evidence type="ECO:0000256" key="1">
    <source>
        <dbReference type="SAM" id="MobiDB-lite"/>
    </source>
</evidence>
<evidence type="ECO:0000313" key="3">
    <source>
        <dbReference type="Proteomes" id="UP001346149"/>
    </source>
</evidence>
<proteinExistence type="predicted"/>
<organism evidence="2 3">
    <name type="scientific">Trapa natans</name>
    <name type="common">Water chestnut</name>
    <dbReference type="NCBI Taxonomy" id="22666"/>
    <lineage>
        <taxon>Eukaryota</taxon>
        <taxon>Viridiplantae</taxon>
        <taxon>Streptophyta</taxon>
        <taxon>Embryophyta</taxon>
        <taxon>Tracheophyta</taxon>
        <taxon>Spermatophyta</taxon>
        <taxon>Magnoliopsida</taxon>
        <taxon>eudicotyledons</taxon>
        <taxon>Gunneridae</taxon>
        <taxon>Pentapetalae</taxon>
        <taxon>rosids</taxon>
        <taxon>malvids</taxon>
        <taxon>Myrtales</taxon>
        <taxon>Lythraceae</taxon>
        <taxon>Trapa</taxon>
    </lineage>
</organism>
<name>A0AAN7QVX4_TRANT</name>
<feature type="compositionally biased region" description="Polar residues" evidence="1">
    <location>
        <begin position="111"/>
        <end position="120"/>
    </location>
</feature>
<keyword evidence="3" id="KW-1185">Reference proteome</keyword>
<dbReference type="Proteomes" id="UP001346149">
    <property type="component" value="Unassembled WGS sequence"/>
</dbReference>
<sequence length="120" mass="13808">MSFGTANSIDVYLPPHEIARSRAGLEDVWQLNPGVGGCHLPQNDDDNERRHGFRYLGNFSIGYMWDQGLDTARRRPKWFLERIITTTRIRKQGCTLIITSHKHKQRKTPKKQSTGKVESS</sequence>
<protein>
    <submittedName>
        <fullName evidence="2">Uncharacterized protein</fullName>
    </submittedName>
</protein>
<comment type="caution">
    <text evidence="2">The sequence shown here is derived from an EMBL/GenBank/DDBJ whole genome shotgun (WGS) entry which is preliminary data.</text>
</comment>
<evidence type="ECO:0000313" key="2">
    <source>
        <dbReference type="EMBL" id="KAK4778816.1"/>
    </source>
</evidence>
<accession>A0AAN7QVX4</accession>
<reference evidence="2 3" key="1">
    <citation type="journal article" date="2023" name="Hortic Res">
        <title>Pangenome of water caltrop reveals structural variations and asymmetric subgenome divergence after allopolyploidization.</title>
        <authorList>
            <person name="Zhang X."/>
            <person name="Chen Y."/>
            <person name="Wang L."/>
            <person name="Yuan Y."/>
            <person name="Fang M."/>
            <person name="Shi L."/>
            <person name="Lu R."/>
            <person name="Comes H.P."/>
            <person name="Ma Y."/>
            <person name="Chen Y."/>
            <person name="Huang G."/>
            <person name="Zhou Y."/>
            <person name="Zheng Z."/>
            <person name="Qiu Y."/>
        </authorList>
    </citation>
    <scope>NUCLEOTIDE SEQUENCE [LARGE SCALE GENOMIC DNA]</scope>
    <source>
        <strain evidence="2">F231</strain>
    </source>
</reference>